<dbReference type="Pfam" id="PF01663">
    <property type="entry name" value="Phosphodiest"/>
    <property type="match status" value="1"/>
</dbReference>
<dbReference type="Gene3D" id="3.40.720.10">
    <property type="entry name" value="Alkaline Phosphatase, subunit A"/>
    <property type="match status" value="1"/>
</dbReference>
<dbReference type="EMBL" id="FUYR01000001">
    <property type="protein sequence ID" value="SKB37928.1"/>
    <property type="molecule type" value="Genomic_DNA"/>
</dbReference>
<keyword evidence="1" id="KW-0472">Membrane</keyword>
<organism evidence="2 3">
    <name type="scientific">Daejeonella lutea</name>
    <dbReference type="NCBI Taxonomy" id="572036"/>
    <lineage>
        <taxon>Bacteria</taxon>
        <taxon>Pseudomonadati</taxon>
        <taxon>Bacteroidota</taxon>
        <taxon>Sphingobacteriia</taxon>
        <taxon>Sphingobacteriales</taxon>
        <taxon>Sphingobacteriaceae</taxon>
        <taxon>Daejeonella</taxon>
    </lineage>
</organism>
<keyword evidence="1" id="KW-1133">Transmembrane helix</keyword>
<dbReference type="InterPro" id="IPR017850">
    <property type="entry name" value="Alkaline_phosphatase_core_sf"/>
</dbReference>
<dbReference type="GO" id="GO:0016787">
    <property type="term" value="F:hydrolase activity"/>
    <property type="evidence" value="ECO:0007669"/>
    <property type="project" value="UniProtKB-ARBA"/>
</dbReference>
<dbReference type="InterPro" id="IPR002591">
    <property type="entry name" value="Phosphodiest/P_Trfase"/>
</dbReference>
<accession>A0A1T5ASH0</accession>
<keyword evidence="3" id="KW-1185">Reference proteome</keyword>
<dbReference type="SUPFAM" id="SSF53649">
    <property type="entry name" value="Alkaline phosphatase-like"/>
    <property type="match status" value="1"/>
</dbReference>
<keyword evidence="1" id="KW-0812">Transmembrane</keyword>
<name>A0A1T5ASH0_9SPHI</name>
<dbReference type="PANTHER" id="PTHR10151:SF120">
    <property type="entry name" value="BIS(5'-ADENOSYL)-TRIPHOSPHATASE"/>
    <property type="match status" value="1"/>
</dbReference>
<evidence type="ECO:0000256" key="1">
    <source>
        <dbReference type="SAM" id="Phobius"/>
    </source>
</evidence>
<feature type="transmembrane region" description="Helical" evidence="1">
    <location>
        <begin position="12"/>
        <end position="34"/>
    </location>
</feature>
<dbReference type="STRING" id="572036.SAMN05661099_0992"/>
<evidence type="ECO:0000313" key="2">
    <source>
        <dbReference type="EMBL" id="SKB37928.1"/>
    </source>
</evidence>
<dbReference type="CDD" id="cd16018">
    <property type="entry name" value="Enpp"/>
    <property type="match status" value="1"/>
</dbReference>
<sequence>MPGLNFINSFDNLLRISFLLATMKNILIFILFLLPFSNINAQSKHVVLVSIDGFRPEFYLNEGWSTPNLKMLMNKGVYSKGVNSVFPSVTYPSHTTLVTGAYPKNHGILYNAQRDSPSGHWYFEEELITTETLWDAAKKAGLKTGAVMWPVTVGAPIDYNFPVRRADNDETLDQLSVTTPVVTPLTLISDLKKAGIISGDKIQFLDKIDETTGNMSSYILKKYKPNLLAIHFLGADHAQHASGRDSKEAHHEVELIDLEIGKLLKTLSEIGIADSTTLIITGDHGFVDNSKSLSPNVWLSKMGVLTDNKNWQAKFAATGGSAFLYLKDKSLGNKILIMLENLPAEERKLFRIINREQMDKVGADPEAFLALTMNEGIVSNGAYKGMAVNEKKPGGAHGHFPDFSQIQTGFIASGAGIGPHDEIKNMGIKDVAPIISRLLSLNFVSIDGVLPPHILKP</sequence>
<dbReference type="Proteomes" id="UP000189981">
    <property type="component" value="Unassembled WGS sequence"/>
</dbReference>
<dbReference type="AlphaFoldDB" id="A0A1T5ASH0"/>
<reference evidence="3" key="1">
    <citation type="submission" date="2017-02" db="EMBL/GenBank/DDBJ databases">
        <authorList>
            <person name="Varghese N."/>
            <person name="Submissions S."/>
        </authorList>
    </citation>
    <scope>NUCLEOTIDE SEQUENCE [LARGE SCALE GENOMIC DNA]</scope>
    <source>
        <strain evidence="3">DSM 22385</strain>
    </source>
</reference>
<evidence type="ECO:0000313" key="3">
    <source>
        <dbReference type="Proteomes" id="UP000189981"/>
    </source>
</evidence>
<protein>
    <submittedName>
        <fullName evidence="2">Predicted pyrophosphatase or phosphodiesterase, AlkP superfamily</fullName>
    </submittedName>
</protein>
<proteinExistence type="predicted"/>
<dbReference type="PANTHER" id="PTHR10151">
    <property type="entry name" value="ECTONUCLEOTIDE PYROPHOSPHATASE/PHOSPHODIESTERASE"/>
    <property type="match status" value="1"/>
</dbReference>
<gene>
    <name evidence="2" type="ORF">SAMN05661099_0992</name>
</gene>